<dbReference type="Pfam" id="PF23037">
    <property type="entry name" value="KOWx_SPT5"/>
    <property type="match status" value="1"/>
</dbReference>
<comment type="subcellular location">
    <subcellularLocation>
        <location evidence="1">Nucleus</location>
    </subcellularLocation>
</comment>
<dbReference type="Pfam" id="PF23042">
    <property type="entry name" value="KOW1_SPT5"/>
    <property type="match status" value="1"/>
</dbReference>
<evidence type="ECO:0000256" key="13">
    <source>
        <dbReference type="SAM" id="MobiDB-lite"/>
    </source>
</evidence>
<dbReference type="GO" id="GO:0006357">
    <property type="term" value="P:regulation of transcription by RNA polymerase II"/>
    <property type="evidence" value="ECO:0007669"/>
    <property type="project" value="InterPro"/>
</dbReference>
<dbReference type="InterPro" id="IPR036735">
    <property type="entry name" value="NGN_dom_sf"/>
</dbReference>
<evidence type="ECO:0000256" key="8">
    <source>
        <dbReference type="ARBA" id="ARBA00023015"/>
    </source>
</evidence>
<evidence type="ECO:0000256" key="6">
    <source>
        <dbReference type="ARBA" id="ARBA00022553"/>
    </source>
</evidence>
<dbReference type="Gene3D" id="2.30.30.30">
    <property type="match status" value="2"/>
</dbReference>
<feature type="domain" description="KOW" evidence="14">
    <location>
        <begin position="423"/>
        <end position="450"/>
    </location>
</feature>
<dbReference type="GO" id="GO:0003729">
    <property type="term" value="F:mRNA binding"/>
    <property type="evidence" value="ECO:0007669"/>
    <property type="project" value="TreeGrafter"/>
</dbReference>
<reference evidence="15" key="2">
    <citation type="submission" date="2025-08" db="UniProtKB">
        <authorList>
            <consortium name="Ensembl"/>
        </authorList>
    </citation>
    <scope>IDENTIFICATION</scope>
</reference>
<name>A0A673A0K8_9TELE</name>
<dbReference type="GO" id="GO:0032784">
    <property type="term" value="P:regulation of DNA-templated transcription elongation"/>
    <property type="evidence" value="ECO:0007669"/>
    <property type="project" value="InterPro"/>
</dbReference>
<dbReference type="FunFam" id="2.30.30.30:FF:000016">
    <property type="entry name" value="Transcription elongation factor SPT5"/>
    <property type="match status" value="1"/>
</dbReference>
<reference evidence="15" key="3">
    <citation type="submission" date="2025-09" db="UniProtKB">
        <authorList>
            <consortium name="Ensembl"/>
        </authorList>
    </citation>
    <scope>IDENTIFICATION</scope>
</reference>
<evidence type="ECO:0000313" key="15">
    <source>
        <dbReference type="Ensembl" id="ENSSORP00005022769.1"/>
    </source>
</evidence>
<feature type="region of interest" description="Disordered" evidence="13">
    <location>
        <begin position="1"/>
        <end position="96"/>
    </location>
</feature>
<evidence type="ECO:0000256" key="10">
    <source>
        <dbReference type="ARBA" id="ARBA00023163"/>
    </source>
</evidence>
<feature type="domain" description="KOW" evidence="14">
    <location>
        <begin position="275"/>
        <end position="302"/>
    </location>
</feature>
<dbReference type="InterPro" id="IPR014722">
    <property type="entry name" value="Rib_uL2_dom2"/>
</dbReference>
<dbReference type="InterPro" id="IPR041980">
    <property type="entry name" value="KOW_Spt5_6_metazoa"/>
</dbReference>
<keyword evidence="5" id="KW-0678">Repressor</keyword>
<evidence type="ECO:0000256" key="5">
    <source>
        <dbReference type="ARBA" id="ARBA00022491"/>
    </source>
</evidence>
<evidence type="ECO:0000256" key="12">
    <source>
        <dbReference type="ARBA" id="ARBA00029645"/>
    </source>
</evidence>
<dbReference type="CDD" id="cd06083">
    <property type="entry name" value="KOW_Spt5_3"/>
    <property type="match status" value="1"/>
</dbReference>
<dbReference type="InterPro" id="IPR039385">
    <property type="entry name" value="NGN_Euk"/>
</dbReference>
<feature type="compositionally biased region" description="Acidic residues" evidence="13">
    <location>
        <begin position="79"/>
        <end position="96"/>
    </location>
</feature>
<dbReference type="GO" id="GO:0032044">
    <property type="term" value="C:DSIF complex"/>
    <property type="evidence" value="ECO:0007669"/>
    <property type="project" value="TreeGrafter"/>
</dbReference>
<dbReference type="AlphaFoldDB" id="A0A673A0K8"/>
<dbReference type="InterPro" id="IPR041973">
    <property type="entry name" value="KOW_Spt5_1"/>
</dbReference>
<keyword evidence="16" id="KW-1185">Reference proteome</keyword>
<dbReference type="InterPro" id="IPR005824">
    <property type="entry name" value="KOW"/>
</dbReference>
<dbReference type="InterPro" id="IPR008991">
    <property type="entry name" value="Translation_prot_SH3-like_sf"/>
</dbReference>
<evidence type="ECO:0000256" key="4">
    <source>
        <dbReference type="ARBA" id="ARBA00021370"/>
    </source>
</evidence>
<keyword evidence="7" id="KW-0677">Repeat</keyword>
<dbReference type="Pfam" id="PF03439">
    <property type="entry name" value="Spt5-NGN"/>
    <property type="match status" value="1"/>
</dbReference>
<dbReference type="CDD" id="cd06086">
    <property type="entry name" value="KOW_Spt5_6"/>
    <property type="match status" value="1"/>
</dbReference>
<dbReference type="InterPro" id="IPR017071">
    <property type="entry name" value="TF_Spt5_eukaryote"/>
</dbReference>
<feature type="domain" description="KOW" evidence="14">
    <location>
        <begin position="810"/>
        <end position="837"/>
    </location>
</feature>
<organism evidence="15 16">
    <name type="scientific">Sphaeramia orbicularis</name>
    <name type="common">orbiculate cardinalfish</name>
    <dbReference type="NCBI Taxonomy" id="375764"/>
    <lineage>
        <taxon>Eukaryota</taxon>
        <taxon>Metazoa</taxon>
        <taxon>Chordata</taxon>
        <taxon>Craniata</taxon>
        <taxon>Vertebrata</taxon>
        <taxon>Euteleostomi</taxon>
        <taxon>Actinopterygii</taxon>
        <taxon>Neopterygii</taxon>
        <taxon>Teleostei</taxon>
        <taxon>Neoteleostei</taxon>
        <taxon>Acanthomorphata</taxon>
        <taxon>Gobiaria</taxon>
        <taxon>Kurtiformes</taxon>
        <taxon>Apogonoidei</taxon>
        <taxon>Apogonidae</taxon>
        <taxon>Apogoninae</taxon>
        <taxon>Sphaeramia</taxon>
    </lineage>
</organism>
<dbReference type="InterPro" id="IPR005100">
    <property type="entry name" value="NGN-domain"/>
</dbReference>
<evidence type="ECO:0000256" key="3">
    <source>
        <dbReference type="ARBA" id="ARBA00020181"/>
    </source>
</evidence>
<dbReference type="CDD" id="cd06081">
    <property type="entry name" value="KOW_Spt5_1"/>
    <property type="match status" value="1"/>
</dbReference>
<keyword evidence="6" id="KW-0597">Phosphoprotein</keyword>
<evidence type="ECO:0000259" key="14">
    <source>
        <dbReference type="SMART" id="SM00739"/>
    </source>
</evidence>
<feature type="compositionally biased region" description="Acidic residues" evidence="13">
    <location>
        <begin position="42"/>
        <end position="64"/>
    </location>
</feature>
<evidence type="ECO:0000256" key="9">
    <source>
        <dbReference type="ARBA" id="ARBA00023159"/>
    </source>
</evidence>
<accession>A0A673A0K8</accession>
<evidence type="ECO:0000256" key="1">
    <source>
        <dbReference type="ARBA" id="ARBA00004123"/>
    </source>
</evidence>
<dbReference type="InterPro" id="IPR022581">
    <property type="entry name" value="Spt5_N"/>
</dbReference>
<dbReference type="PIRSF" id="PIRSF036945">
    <property type="entry name" value="Spt5"/>
    <property type="match status" value="1"/>
</dbReference>
<dbReference type="CDD" id="cd06082">
    <property type="entry name" value="KOW_Spt5_2"/>
    <property type="match status" value="1"/>
</dbReference>
<dbReference type="FunFam" id="2.30.30.30:FF:000013">
    <property type="entry name" value="Transcription elongation factor SPT5"/>
    <property type="match status" value="1"/>
</dbReference>
<keyword evidence="9" id="KW-0010">Activator</keyword>
<dbReference type="Pfam" id="PF11942">
    <property type="entry name" value="Spt5_N"/>
    <property type="match status" value="1"/>
</dbReference>
<dbReference type="SMART" id="SM00739">
    <property type="entry name" value="KOW"/>
    <property type="match status" value="4"/>
</dbReference>
<dbReference type="Proteomes" id="UP000472271">
    <property type="component" value="Chromosome 13"/>
</dbReference>
<dbReference type="Pfam" id="PF23287">
    <property type="entry name" value="KOW7_SPT5"/>
    <property type="match status" value="1"/>
</dbReference>
<dbReference type="InterPro" id="IPR057936">
    <property type="entry name" value="KOWx_Spt5"/>
</dbReference>
<feature type="compositionally biased region" description="Acidic residues" evidence="13">
    <location>
        <begin position="20"/>
        <end position="32"/>
    </location>
</feature>
<dbReference type="InterPro" id="IPR041976">
    <property type="entry name" value="KOW_Spt5_3"/>
</dbReference>
<reference evidence="15" key="1">
    <citation type="submission" date="2019-06" db="EMBL/GenBank/DDBJ databases">
        <authorList>
            <consortium name="Wellcome Sanger Institute Data Sharing"/>
        </authorList>
    </citation>
    <scope>NUCLEOTIDE SEQUENCE [LARGE SCALE GENOMIC DNA]</scope>
</reference>
<dbReference type="InterPro" id="IPR041977">
    <property type="entry name" value="KOW_Spt5_4"/>
</dbReference>
<dbReference type="Pfam" id="PF23291">
    <property type="entry name" value="KOW4_SPT5"/>
    <property type="match status" value="1"/>
</dbReference>
<dbReference type="PANTHER" id="PTHR11125:SF7">
    <property type="entry name" value="TRANSCRIPTION ELONGATION FACTOR SPT5"/>
    <property type="match status" value="1"/>
</dbReference>
<dbReference type="PANTHER" id="PTHR11125">
    <property type="entry name" value="SUPPRESSOR OF TY 5"/>
    <property type="match status" value="1"/>
</dbReference>
<proteinExistence type="inferred from homology"/>
<evidence type="ECO:0000256" key="7">
    <source>
        <dbReference type="ARBA" id="ARBA00022737"/>
    </source>
</evidence>
<dbReference type="InterPro" id="IPR039659">
    <property type="entry name" value="SPT5"/>
</dbReference>
<gene>
    <name evidence="15" type="primary">supt5h</name>
</gene>
<feature type="compositionally biased region" description="Polar residues" evidence="13">
    <location>
        <begin position="646"/>
        <end position="668"/>
    </location>
</feature>
<dbReference type="Pfam" id="PF23284">
    <property type="entry name" value="KOW2_Spt5"/>
    <property type="match status" value="1"/>
</dbReference>
<dbReference type="Pfam" id="PF23288">
    <property type="entry name" value="KOW6_SPT5"/>
    <property type="match status" value="1"/>
</dbReference>
<protein>
    <recommendedName>
        <fullName evidence="3">Transcription elongation factor SPT5</fullName>
    </recommendedName>
    <alternativeName>
        <fullName evidence="12">DRB sensitivity-inducing factor large subunit</fullName>
    </alternativeName>
    <alternativeName>
        <fullName evidence="4">Transcription elongation factor spt5</fullName>
    </alternativeName>
</protein>
<dbReference type="Ensembl" id="ENSSORT00005023435.1">
    <property type="protein sequence ID" value="ENSSORP00005022769.1"/>
    <property type="gene ID" value="ENSSORG00005011018.1"/>
</dbReference>
<evidence type="ECO:0000256" key="11">
    <source>
        <dbReference type="ARBA" id="ARBA00023242"/>
    </source>
</evidence>
<feature type="region of interest" description="Disordered" evidence="13">
    <location>
        <begin position="611"/>
        <end position="754"/>
    </location>
</feature>
<feature type="compositionally biased region" description="Pro residues" evidence="13">
    <location>
        <begin position="635"/>
        <end position="644"/>
    </location>
</feature>
<dbReference type="InterPro" id="IPR041975">
    <property type="entry name" value="KOW_Spt5_2"/>
</dbReference>
<sequence length="862" mass="96565">MSDSEDSDFSDNQSERSSDGEAEEVEENEEETGSPVGSDKVADEEGEDLEDEEEYDEEEEEDDDDRPRKKPRHGGFILDEADVDDEYEDEEDQWEEGAEDILEKAEEAEASNIDHVVLDEDHSGSRRLQNLWRDSREEALGEYYMRKYAKSSGGEHYSGGSEELSDDITQQQLLPGVKYVNTHLLHTCYTPAQVTHTCYTPAQVAHTCYTPPLQIKSVVAPDHVKGYIYVESYKQTHVKAAIEGIGNLRMGFWNQQMVPIKEMTDVLKVVKEVTNLKPKSWVRLKRGLYKDDIAQVDYVEPSQNTISLKMIPRIDLDRIKAKMKFWFGWSTIFDLTLKRTRLISFICLIDRSLGGEVSHDGDFMIFEGNRYSRKGFLFKSFAMSAVITDGVKPTLSELEKFEDQPEGIDLEVVTESGKEREHNLQAGDNVEVCEGELINLQGKILSVDGNKITIMPKHEDLKDPLEFPAHELRKYFRMGDHVKVIAGRYEGDTGLIVRVEENFVILFSDLTMHELKVLPRDLQLCSETASGVDAGGQHEWGELVQLDPQTVGVIVRLERETFQVLNMHGKVLTVRHQAVNRRKDNRFAVALDSEQNNIHVKDIVKVIDGPHSEYDFGYDDEPSPSPQGYGGTPNPQTPGYPEVPSPQVNPQYNPQTPGTPAMYNTEQYSPYAAPSPQGSYQPSPSPQSYHQVAPSPVGYQNTHSPASYHPTPSPMAYQASPSPSPVGYSPMTPGAPSPGGYNPHTPGSNIEQGSSDWVTTDILVRVKDSFMDLMGQTGVIRSITGGMCSVFMQESDKVVSISSDHLEPVTPTKNNKVKVILGEDREATGILLSIDGDDGIVRMELDDQLKILNLRFLGRLEH</sequence>
<keyword evidence="10" id="KW-0804">Transcription</keyword>
<evidence type="ECO:0000256" key="2">
    <source>
        <dbReference type="ARBA" id="ARBA00006956"/>
    </source>
</evidence>
<feature type="compositionally biased region" description="Polar residues" evidence="13">
    <location>
        <begin position="745"/>
        <end position="754"/>
    </location>
</feature>
<dbReference type="Gene3D" id="3.30.70.940">
    <property type="entry name" value="NusG, N-terminal domain"/>
    <property type="match status" value="1"/>
</dbReference>
<dbReference type="CDD" id="cd09888">
    <property type="entry name" value="NGN_Euk"/>
    <property type="match status" value="1"/>
</dbReference>
<dbReference type="InterPro" id="IPR057934">
    <property type="entry name" value="KOW_Spt5_7"/>
</dbReference>
<feature type="compositionally biased region" description="Low complexity" evidence="13">
    <location>
        <begin position="674"/>
        <end position="689"/>
    </location>
</feature>
<comment type="similarity">
    <text evidence="2">Belongs to the SPT5 family.</text>
</comment>
<evidence type="ECO:0000313" key="16">
    <source>
        <dbReference type="Proteomes" id="UP000472271"/>
    </source>
</evidence>
<keyword evidence="8" id="KW-0805">Transcription regulation</keyword>
<dbReference type="GO" id="GO:0006368">
    <property type="term" value="P:transcription elongation by RNA polymerase II"/>
    <property type="evidence" value="ECO:0007669"/>
    <property type="project" value="TreeGrafter"/>
</dbReference>
<dbReference type="SUPFAM" id="SSF50104">
    <property type="entry name" value="Translation proteins SH3-like domain"/>
    <property type="match status" value="1"/>
</dbReference>
<dbReference type="Pfam" id="PF00467">
    <property type="entry name" value="KOW"/>
    <property type="match status" value="1"/>
</dbReference>
<feature type="domain" description="KOW" evidence="14">
    <location>
        <begin position="475"/>
        <end position="502"/>
    </location>
</feature>
<keyword evidence="11" id="KW-0539">Nucleus</keyword>